<dbReference type="InterPro" id="IPR006084">
    <property type="entry name" value="XPG/Rad2"/>
</dbReference>
<evidence type="ECO:0000256" key="1">
    <source>
        <dbReference type="SAM" id="MobiDB-lite"/>
    </source>
</evidence>
<reference evidence="3 4" key="1">
    <citation type="journal article" date="2017" name="Mol. Biol. Evol.">
        <title>The 4-celled Tetrabaena socialis nuclear genome reveals the essential components for genetic control of cell number at the origin of multicellularity in the volvocine lineage.</title>
        <authorList>
            <person name="Featherston J."/>
            <person name="Arakaki Y."/>
            <person name="Hanschen E.R."/>
            <person name="Ferris P.J."/>
            <person name="Michod R.E."/>
            <person name="Olson B.J.S.C."/>
            <person name="Nozaki H."/>
            <person name="Durand P.M."/>
        </authorList>
    </citation>
    <scope>NUCLEOTIDE SEQUENCE [LARGE SCALE GENOMIC DNA]</scope>
    <source>
        <strain evidence="3 4">NIES-571</strain>
    </source>
</reference>
<dbReference type="OrthoDB" id="26491at2759"/>
<dbReference type="PANTHER" id="PTHR11081:SF65">
    <property type="entry name" value="DNA DAMAGE-INDUCIBLE PROTEIN DIN7-RELATED"/>
    <property type="match status" value="1"/>
</dbReference>
<evidence type="ECO:0000259" key="2">
    <source>
        <dbReference type="Pfam" id="PF00752"/>
    </source>
</evidence>
<name>A0A2J8A9Z5_9CHLO</name>
<keyword evidence="3" id="KW-0540">Nuclease</keyword>
<dbReference type="Gene3D" id="3.40.50.1010">
    <property type="entry name" value="5'-nuclease"/>
    <property type="match status" value="1"/>
</dbReference>
<dbReference type="InterPro" id="IPR006085">
    <property type="entry name" value="XPG_DNA_repair_N"/>
</dbReference>
<feature type="domain" description="XPG N-terminal" evidence="2">
    <location>
        <begin position="12"/>
        <end position="57"/>
    </location>
</feature>
<dbReference type="Pfam" id="PF00752">
    <property type="entry name" value="XPG_N"/>
    <property type="match status" value="1"/>
</dbReference>
<organism evidence="3 4">
    <name type="scientific">Tetrabaena socialis</name>
    <dbReference type="NCBI Taxonomy" id="47790"/>
    <lineage>
        <taxon>Eukaryota</taxon>
        <taxon>Viridiplantae</taxon>
        <taxon>Chlorophyta</taxon>
        <taxon>core chlorophytes</taxon>
        <taxon>Chlorophyceae</taxon>
        <taxon>CS clade</taxon>
        <taxon>Chlamydomonadales</taxon>
        <taxon>Tetrabaenaceae</taxon>
        <taxon>Tetrabaena</taxon>
    </lineage>
</organism>
<feature type="region of interest" description="Disordered" evidence="1">
    <location>
        <begin position="46"/>
        <end position="67"/>
    </location>
</feature>
<protein>
    <submittedName>
        <fullName evidence="3">Exonuclease 1</fullName>
    </submittedName>
</protein>
<dbReference type="SUPFAM" id="SSF88723">
    <property type="entry name" value="PIN domain-like"/>
    <property type="match status" value="1"/>
</dbReference>
<dbReference type="AlphaFoldDB" id="A0A2J8A9Z5"/>
<gene>
    <name evidence="3" type="ORF">TSOC_004033</name>
</gene>
<dbReference type="GO" id="GO:0017108">
    <property type="term" value="F:5'-flap endonuclease activity"/>
    <property type="evidence" value="ECO:0007669"/>
    <property type="project" value="TreeGrafter"/>
</dbReference>
<comment type="caution">
    <text evidence="3">The sequence shown here is derived from an EMBL/GenBank/DDBJ whole genome shotgun (WGS) entry which is preliminary data.</text>
</comment>
<feature type="compositionally biased region" description="Basic and acidic residues" evidence="1">
    <location>
        <begin position="50"/>
        <end position="66"/>
    </location>
</feature>
<keyword evidence="3" id="KW-0378">Hydrolase</keyword>
<evidence type="ECO:0000313" key="3">
    <source>
        <dbReference type="EMBL" id="PNH09346.1"/>
    </source>
</evidence>
<evidence type="ECO:0000313" key="4">
    <source>
        <dbReference type="Proteomes" id="UP000236333"/>
    </source>
</evidence>
<proteinExistence type="predicted"/>
<accession>A0A2J8A9Z5</accession>
<dbReference type="GO" id="GO:0004527">
    <property type="term" value="F:exonuclease activity"/>
    <property type="evidence" value="ECO:0007669"/>
    <property type="project" value="UniProtKB-KW"/>
</dbReference>
<dbReference type="Proteomes" id="UP000236333">
    <property type="component" value="Unassembled WGS sequence"/>
</dbReference>
<dbReference type="InterPro" id="IPR029060">
    <property type="entry name" value="PIN-like_dom_sf"/>
</dbReference>
<keyword evidence="4" id="KW-1185">Reference proteome</keyword>
<dbReference type="EMBL" id="PGGS01000094">
    <property type="protein sequence ID" value="PNH09346.1"/>
    <property type="molecule type" value="Genomic_DNA"/>
</dbReference>
<sequence length="101" mass="10924">MSYDLLVPGPNSGYVRYFVSRIDMLIANGVAPVVVFDGCRLPLKADEEDSRGRGRREALERARAHAESGNAGAANECYQRAVDVAPWMAKVVMEVRSGGGP</sequence>
<dbReference type="PANTHER" id="PTHR11081">
    <property type="entry name" value="FLAP ENDONUCLEASE FAMILY MEMBER"/>
    <property type="match status" value="1"/>
</dbReference>
<keyword evidence="3" id="KW-0269">Exonuclease</keyword>